<keyword evidence="3" id="KW-1003">Cell membrane</keyword>
<comment type="similarity">
    <text evidence="2">Belongs to the CDP-glycerol glycerophosphotransferase family.</text>
</comment>
<keyword evidence="9" id="KW-1185">Reference proteome</keyword>
<dbReference type="Gene3D" id="3.40.50.11820">
    <property type="match status" value="1"/>
</dbReference>
<organism evidence="8 9">
    <name type="scientific">Actinocorallia longicatena</name>
    <dbReference type="NCBI Taxonomy" id="111803"/>
    <lineage>
        <taxon>Bacteria</taxon>
        <taxon>Bacillati</taxon>
        <taxon>Actinomycetota</taxon>
        <taxon>Actinomycetes</taxon>
        <taxon>Streptosporangiales</taxon>
        <taxon>Thermomonosporaceae</taxon>
        <taxon>Actinocorallia</taxon>
    </lineage>
</organism>
<dbReference type="RefSeq" id="WP_344838352.1">
    <property type="nucleotide sequence ID" value="NZ_BAAAUV010000036.1"/>
</dbReference>
<evidence type="ECO:0000256" key="6">
    <source>
        <dbReference type="ARBA" id="ARBA00023136"/>
    </source>
</evidence>
<evidence type="ECO:0000256" key="2">
    <source>
        <dbReference type="ARBA" id="ARBA00010488"/>
    </source>
</evidence>
<reference evidence="9" key="1">
    <citation type="journal article" date="2019" name="Int. J. Syst. Evol. Microbiol.">
        <title>The Global Catalogue of Microorganisms (GCM) 10K type strain sequencing project: providing services to taxonomists for standard genome sequencing and annotation.</title>
        <authorList>
            <consortium name="The Broad Institute Genomics Platform"/>
            <consortium name="The Broad Institute Genome Sequencing Center for Infectious Disease"/>
            <person name="Wu L."/>
            <person name="Ma J."/>
        </authorList>
    </citation>
    <scope>NUCLEOTIDE SEQUENCE [LARGE SCALE GENOMIC DNA]</scope>
    <source>
        <strain evidence="9">JCM 9377</strain>
    </source>
</reference>
<dbReference type="Pfam" id="PF00535">
    <property type="entry name" value="Glycos_transf_2"/>
    <property type="match status" value="1"/>
</dbReference>
<dbReference type="InterPro" id="IPR051612">
    <property type="entry name" value="Teichoic_Acid_Biosynth"/>
</dbReference>
<evidence type="ECO:0000313" key="9">
    <source>
        <dbReference type="Proteomes" id="UP001501237"/>
    </source>
</evidence>
<dbReference type="InterPro" id="IPR029044">
    <property type="entry name" value="Nucleotide-diphossugar_trans"/>
</dbReference>
<dbReference type="Pfam" id="PF04464">
    <property type="entry name" value="Glyphos_transf"/>
    <property type="match status" value="1"/>
</dbReference>
<keyword evidence="6" id="KW-0472">Membrane</keyword>
<evidence type="ECO:0000256" key="5">
    <source>
        <dbReference type="ARBA" id="ARBA00022944"/>
    </source>
</evidence>
<dbReference type="InterPro" id="IPR043149">
    <property type="entry name" value="TagF_N"/>
</dbReference>
<proteinExistence type="inferred from homology"/>
<dbReference type="PANTHER" id="PTHR37316">
    <property type="entry name" value="TEICHOIC ACID GLYCEROL-PHOSPHATE PRIMASE"/>
    <property type="match status" value="1"/>
</dbReference>
<dbReference type="PANTHER" id="PTHR37316:SF3">
    <property type="entry name" value="TEICHOIC ACID GLYCEROL-PHOSPHATE TRANSFERASE"/>
    <property type="match status" value="1"/>
</dbReference>
<feature type="domain" description="Glycosyltransferase 2-like" evidence="7">
    <location>
        <begin position="10"/>
        <end position="140"/>
    </location>
</feature>
<evidence type="ECO:0000256" key="4">
    <source>
        <dbReference type="ARBA" id="ARBA00022679"/>
    </source>
</evidence>
<dbReference type="Gene3D" id="3.90.550.10">
    <property type="entry name" value="Spore Coat Polysaccharide Biosynthesis Protein SpsA, Chain A"/>
    <property type="match status" value="1"/>
</dbReference>
<accession>A0ABP6QLK2</accession>
<name>A0ABP6QLK2_9ACTN</name>
<comment type="caution">
    <text evidence="8">The sequence shown here is derived from an EMBL/GenBank/DDBJ whole genome shotgun (WGS) entry which is preliminary data.</text>
</comment>
<dbReference type="InterPro" id="IPR007554">
    <property type="entry name" value="Glycerophosphate_synth"/>
</dbReference>
<keyword evidence="5" id="KW-0777">Teichoic acid biosynthesis</keyword>
<evidence type="ECO:0000256" key="1">
    <source>
        <dbReference type="ARBA" id="ARBA00004202"/>
    </source>
</evidence>
<dbReference type="SUPFAM" id="SSF53448">
    <property type="entry name" value="Nucleotide-diphospho-sugar transferases"/>
    <property type="match status" value="1"/>
</dbReference>
<evidence type="ECO:0000256" key="3">
    <source>
        <dbReference type="ARBA" id="ARBA00022475"/>
    </source>
</evidence>
<gene>
    <name evidence="8" type="ORF">GCM10010468_74690</name>
</gene>
<evidence type="ECO:0000259" key="7">
    <source>
        <dbReference type="Pfam" id="PF00535"/>
    </source>
</evidence>
<dbReference type="Gene3D" id="3.40.50.12580">
    <property type="match status" value="1"/>
</dbReference>
<sequence length="731" mass="83620">MSLGNKIVLSVVIPVHGVQGYVRQCLESVLEYEGDDIEIIAIDDCTPDLSGQILDEIAATDHRVRVKHLEVNVGLGEARNVGLGLASGEYVWFVDSDDWITEGSVTAIMERLARGEDLDVLMLDYARTYWNGRFNRSVQRKLFREDETRPAVFQLKDRPEILSILPYAWNRVIKRQWLLDLGLRFTKGFYEDSPVSYPVLFAADRIAMLDRVCYAYRQRRTGSITKTQDRRHLDVFGQYDTIFGFIDSRNLGGHGLRKVMFDRMMWHLLIILALEHRIAKEIRPEFFHRTSELYNKYKPEGYTPPDGIDGMKYRLVERDAFAAFERSRMINRVRVSVKKQIRSGKKQVRRAKVASKGKLKGLYYKTQLRAPIDENLAVYASYWLRGAACNPAAIYSQQRRLAPGIKSVWVVRKGTVKNLPEGVPYVIAGTRSYLRTMARAKYFVNNVNFTDDPVKRPGQVYLQTQHGTPLKKMGLDQMDHPVGAAEMDFDQLIERADKWDYLVSANPLMSEAWVRSYPAKYQLLETGYPRNDRLFHATPQERARLRAELGIPEGKTAILYCPTHRDYQKNFTPMFDLAKFARALGDDFVLLLRAHYFYKVKDLGLPEGSVIDVSAHPTVEDLAIASDALLTDYSSIMFDYAVLDQPVVIYANDWDTYRLTRGVNFDLMAEPPGAVATTEHELVETFRTGAFGGDAAAKLRGAFRAKFCVWEDGHAAERVVRRVFLGEQLPR</sequence>
<dbReference type="InterPro" id="IPR001173">
    <property type="entry name" value="Glyco_trans_2-like"/>
</dbReference>
<protein>
    <submittedName>
        <fullName evidence="8">Bifunctional glycosyltransferase/CDP-glycerol:glycerophosphate glycerophosphotransferase</fullName>
    </submittedName>
</protein>
<comment type="subcellular location">
    <subcellularLocation>
        <location evidence="1">Cell membrane</location>
        <topology evidence="1">Peripheral membrane protein</topology>
    </subcellularLocation>
</comment>
<evidence type="ECO:0000313" key="8">
    <source>
        <dbReference type="EMBL" id="GAA3238880.1"/>
    </source>
</evidence>
<keyword evidence="4" id="KW-0808">Transferase</keyword>
<dbReference type="SUPFAM" id="SSF53756">
    <property type="entry name" value="UDP-Glycosyltransferase/glycogen phosphorylase"/>
    <property type="match status" value="1"/>
</dbReference>
<dbReference type="Proteomes" id="UP001501237">
    <property type="component" value="Unassembled WGS sequence"/>
</dbReference>
<dbReference type="InterPro" id="IPR043148">
    <property type="entry name" value="TagF_C"/>
</dbReference>
<dbReference type="EMBL" id="BAAAUV010000036">
    <property type="protein sequence ID" value="GAA3238880.1"/>
    <property type="molecule type" value="Genomic_DNA"/>
</dbReference>
<dbReference type="CDD" id="cd00761">
    <property type="entry name" value="Glyco_tranf_GTA_type"/>
    <property type="match status" value="1"/>
</dbReference>